<keyword evidence="2" id="KW-0378">Hydrolase</keyword>
<name>A0A4R0Z566_9GAMM</name>
<reference evidence="2 3" key="1">
    <citation type="submission" date="2019-02" db="EMBL/GenBank/DDBJ databases">
        <title>Dyella amyloliquefaciens sp. nov., isolated from forest soil.</title>
        <authorList>
            <person name="Gao Z.-H."/>
            <person name="Qiu L.-H."/>
        </authorList>
    </citation>
    <scope>NUCLEOTIDE SEQUENCE [LARGE SCALE GENOMIC DNA]</scope>
    <source>
        <strain evidence="2 3">KACC 12747</strain>
    </source>
</reference>
<comment type="caution">
    <text evidence="2">The sequence shown here is derived from an EMBL/GenBank/DDBJ whole genome shotgun (WGS) entry which is preliminary data.</text>
</comment>
<evidence type="ECO:0000313" key="3">
    <source>
        <dbReference type="Proteomes" id="UP000291822"/>
    </source>
</evidence>
<dbReference type="RefSeq" id="WP_131149667.1">
    <property type="nucleotide sequence ID" value="NZ_SJTG01000001.1"/>
</dbReference>
<dbReference type="GO" id="GO:0016787">
    <property type="term" value="F:hydrolase activity"/>
    <property type="evidence" value="ECO:0007669"/>
    <property type="project" value="UniProtKB-KW"/>
</dbReference>
<proteinExistence type="predicted"/>
<evidence type="ECO:0000256" key="1">
    <source>
        <dbReference type="SAM" id="Phobius"/>
    </source>
</evidence>
<dbReference type="PANTHER" id="PTHR35531">
    <property type="entry name" value="INNER MEMBRANE PROTEIN YBCI-RELATED"/>
    <property type="match status" value="1"/>
</dbReference>
<gene>
    <name evidence="2" type="ORF">EZM97_09880</name>
</gene>
<protein>
    <submittedName>
        <fullName evidence="2">Metal-dependent hydrolase</fullName>
    </submittedName>
</protein>
<keyword evidence="1" id="KW-1133">Transmembrane helix</keyword>
<accession>A0A4R0Z566</accession>
<sequence>MPTIITHALLPLTAGLAAGPHRVSRQLMVAGAVAAMLPDADVVSFWLGIPYASDFGHRGATHSVVFAASLGLLAVLGRRSLRAPGWLAGLFVGASALSHPLLDAMTNGGRGVALAWPFEPDRFFFSWRPIEVSPIGARFLSTAGLHTLVSEMAWVWLPCVLLGALAWAVGRAKRR</sequence>
<dbReference type="Pfam" id="PF04307">
    <property type="entry name" value="YdjM"/>
    <property type="match status" value="1"/>
</dbReference>
<dbReference type="EMBL" id="SJTG01000001">
    <property type="protein sequence ID" value="TCI13550.1"/>
    <property type="molecule type" value="Genomic_DNA"/>
</dbReference>
<dbReference type="Proteomes" id="UP000291822">
    <property type="component" value="Unassembled WGS sequence"/>
</dbReference>
<keyword evidence="1" id="KW-0472">Membrane</keyword>
<dbReference type="PANTHER" id="PTHR35531:SF1">
    <property type="entry name" value="INNER MEMBRANE PROTEIN YBCI-RELATED"/>
    <property type="match status" value="1"/>
</dbReference>
<keyword evidence="3" id="KW-1185">Reference proteome</keyword>
<feature type="transmembrane region" description="Helical" evidence="1">
    <location>
        <begin position="153"/>
        <end position="170"/>
    </location>
</feature>
<feature type="transmembrane region" description="Helical" evidence="1">
    <location>
        <begin position="58"/>
        <end position="76"/>
    </location>
</feature>
<organism evidence="2 3">
    <name type="scientific">Dyella soli</name>
    <dbReference type="NCBI Taxonomy" id="522319"/>
    <lineage>
        <taxon>Bacteria</taxon>
        <taxon>Pseudomonadati</taxon>
        <taxon>Pseudomonadota</taxon>
        <taxon>Gammaproteobacteria</taxon>
        <taxon>Lysobacterales</taxon>
        <taxon>Rhodanobacteraceae</taxon>
        <taxon>Dyella</taxon>
    </lineage>
</organism>
<evidence type="ECO:0000313" key="2">
    <source>
        <dbReference type="EMBL" id="TCI13550.1"/>
    </source>
</evidence>
<feature type="transmembrane region" description="Helical" evidence="1">
    <location>
        <begin position="83"/>
        <end position="102"/>
    </location>
</feature>
<dbReference type="AlphaFoldDB" id="A0A4R0Z566"/>
<keyword evidence="1" id="KW-0812">Transmembrane</keyword>
<dbReference type="InterPro" id="IPR007404">
    <property type="entry name" value="YdjM-like"/>
</dbReference>